<dbReference type="Proteomes" id="UP000515514">
    <property type="component" value="Chromosome"/>
</dbReference>
<evidence type="ECO:0008006" key="5">
    <source>
        <dbReference type="Google" id="ProtNLM"/>
    </source>
</evidence>
<keyword evidence="2" id="KW-1133">Transmembrane helix</keyword>
<protein>
    <recommendedName>
        <fullName evidence="5">Chromosome partitioning protein ParA</fullName>
    </recommendedName>
</protein>
<feature type="transmembrane region" description="Helical" evidence="2">
    <location>
        <begin position="12"/>
        <end position="32"/>
    </location>
</feature>
<gene>
    <name evidence="3" type="ORF">ALE3EI_0737</name>
</gene>
<keyword evidence="1" id="KW-0175">Coiled coil</keyword>
<evidence type="ECO:0000256" key="1">
    <source>
        <dbReference type="SAM" id="Coils"/>
    </source>
</evidence>
<evidence type="ECO:0000313" key="4">
    <source>
        <dbReference type="Proteomes" id="UP000515514"/>
    </source>
</evidence>
<dbReference type="AlphaFoldDB" id="A0A7G8PSJ7"/>
<keyword evidence="4" id="KW-1185">Reference proteome</keyword>
<reference evidence="3 4" key="1">
    <citation type="submission" date="2020-04" db="EMBL/GenBank/DDBJ databases">
        <title>Genome sequence of Altibacter aquimarinus strain ALE3EI.</title>
        <authorList>
            <person name="Oh H.-M."/>
            <person name="Jang D."/>
        </authorList>
    </citation>
    <scope>NUCLEOTIDE SEQUENCE [LARGE SCALE GENOMIC DNA]</scope>
    <source>
        <strain evidence="3 4">ALE3EI</strain>
    </source>
</reference>
<name>A0A7G8PSJ7_9FLAO</name>
<evidence type="ECO:0000313" key="3">
    <source>
        <dbReference type="EMBL" id="QNJ97313.1"/>
    </source>
</evidence>
<keyword evidence="2" id="KW-0812">Transmembrane</keyword>
<keyword evidence="2" id="KW-0472">Membrane</keyword>
<dbReference type="KEGG" id="alti:ALE3EI_0737"/>
<accession>A0A7G8PSJ7</accession>
<dbReference type="RefSeq" id="WP_186990970.1">
    <property type="nucleotide sequence ID" value="NZ_CP052909.1"/>
</dbReference>
<dbReference type="EMBL" id="CP052909">
    <property type="protein sequence ID" value="QNJ97313.1"/>
    <property type="molecule type" value="Genomic_DNA"/>
</dbReference>
<proteinExistence type="predicted"/>
<feature type="coiled-coil region" evidence="1">
    <location>
        <begin position="32"/>
        <end position="66"/>
    </location>
</feature>
<evidence type="ECO:0000256" key="2">
    <source>
        <dbReference type="SAM" id="Phobius"/>
    </source>
</evidence>
<organism evidence="3 4">
    <name type="scientific">Constantimarinum furrinae</name>
    <dbReference type="NCBI Taxonomy" id="2562285"/>
    <lineage>
        <taxon>Bacteria</taxon>
        <taxon>Pseudomonadati</taxon>
        <taxon>Bacteroidota</taxon>
        <taxon>Flavobacteriia</taxon>
        <taxon>Flavobacteriales</taxon>
        <taxon>Flavobacteriaceae</taxon>
        <taxon>Altibacter/Constantimarinum group</taxon>
        <taxon>Constantimarinum</taxon>
    </lineage>
</organism>
<sequence length="293" mass="32691">MSTENNSTKFKVLIGVLSALLIALAVYTVTLYNDSKNTVSSLETQKTEIEAELEELIANYDEVIQDNELKDKDLLAARERIEILLDSVKDSEANVALIQRYKEEVGRLKIERKMLFKKADSLIAANKMLAQQRDSTNVVLSETIRVVDSVNTENVAMAETIKKGSVVNAVDLRGEAVIVRSSGKVVDTRRSSRADKVRACFSLTPNPIAQKGDRTLYVQVINPKNNLLGKKAVMEFENGMLNYSESTKVFYENEELDVCVLVDAIEEDLIEGVYRINVFDGGKQVATTTMELK</sequence>